<organism evidence="3">
    <name type="scientific">Paenibacillus sp. JJ-1b</name>
    <dbReference type="NCBI Taxonomy" id="649508"/>
    <lineage>
        <taxon>Bacteria</taxon>
        <taxon>Bacillati</taxon>
        <taxon>Bacillota</taxon>
        <taxon>Bacilli</taxon>
        <taxon>Bacillales</taxon>
        <taxon>Paenibacillaceae</taxon>
        <taxon>Paenibacillus</taxon>
    </lineage>
</organism>
<dbReference type="InterPro" id="IPR004183">
    <property type="entry name" value="Xdiol_dOase_suB"/>
</dbReference>
<keyword evidence="1" id="KW-0560">Oxidoreductase</keyword>
<dbReference type="GO" id="GO:0008198">
    <property type="term" value="F:ferrous iron binding"/>
    <property type="evidence" value="ECO:0007669"/>
    <property type="project" value="InterPro"/>
</dbReference>
<proteinExistence type="predicted"/>
<reference evidence="3" key="1">
    <citation type="journal article" date="2009" name="J. Bacteriol.">
        <title>Uncovering the protocatechuate 2,3-cleavage pathway genes.</title>
        <authorList>
            <person name="Kasai D."/>
            <person name="Fujinami T."/>
            <person name="Abe T."/>
            <person name="Mase K."/>
            <person name="Katayama Y."/>
            <person name="Fukuda M."/>
            <person name="Masai E."/>
        </authorList>
    </citation>
    <scope>NUCLEOTIDE SEQUENCE</scope>
    <source>
        <strain evidence="3">JJ-1b</strain>
    </source>
</reference>
<dbReference type="BioCyc" id="MetaCyc:MONOMER-15106"/>
<sequence>MSLEMALLAAHVPSICHESNVPDFQQDLVKGLKQMRDRINELQTDVILLMSCHFPATFHHYVDATPRHTGILTAMECPDLISDVPYDYPGDEELARKLVTAGQEAGLPIVEINDPTYIWDYGTVVPLRYLVPNQDKSVISLSVCWASSLEESYQWGVQIGKVLRESEKRAVFISSGALSHNLVRGRHHMPSRSEQAMDNQFIEYLLNGDYNAAREMLNQYARIAGVESGGRHLAALLGVLDDKQRAEFWGYGQSSGSGNAIISFVS</sequence>
<name>C4TP01_9BACL</name>
<gene>
    <name evidence="3" type="primary">praA</name>
</gene>
<keyword evidence="3" id="KW-0223">Dioxygenase</keyword>
<dbReference type="EMBL" id="AB505864">
    <property type="protein sequence ID" value="BAH79099.1"/>
    <property type="molecule type" value="Genomic_DNA"/>
</dbReference>
<dbReference type="GO" id="GO:0016702">
    <property type="term" value="F:oxidoreductase activity, acting on single donors with incorporation of molecular oxygen, incorporation of two atoms of oxygen"/>
    <property type="evidence" value="ECO:0007669"/>
    <property type="project" value="UniProtKB-ARBA"/>
</dbReference>
<dbReference type="Gene3D" id="3.40.830.10">
    <property type="entry name" value="LigB-like"/>
    <property type="match status" value="1"/>
</dbReference>
<dbReference type="Pfam" id="PF02900">
    <property type="entry name" value="LigB"/>
    <property type="match status" value="1"/>
</dbReference>
<dbReference type="AlphaFoldDB" id="C4TP01"/>
<dbReference type="PANTHER" id="PTHR30096:SF9">
    <property type="entry name" value="4-HYDROXYPHENYLACETATE CATABOLISM PROTEIN"/>
    <property type="match status" value="1"/>
</dbReference>
<protein>
    <submittedName>
        <fullName evidence="3">Protocatechuate 2,3-dioxygenase</fullName>
    </submittedName>
</protein>
<evidence type="ECO:0000313" key="3">
    <source>
        <dbReference type="EMBL" id="BAH79099.1"/>
    </source>
</evidence>
<feature type="domain" description="Extradiol ring-cleavage dioxygenase class III enzyme subunit B" evidence="2">
    <location>
        <begin position="6"/>
        <end position="250"/>
    </location>
</feature>
<dbReference type="CDD" id="cd07362">
    <property type="entry name" value="HPCD_like"/>
    <property type="match status" value="1"/>
</dbReference>
<dbReference type="SUPFAM" id="SSF53213">
    <property type="entry name" value="LigB-like"/>
    <property type="match status" value="1"/>
</dbReference>
<accession>C4TP01</accession>
<evidence type="ECO:0000259" key="2">
    <source>
        <dbReference type="Pfam" id="PF02900"/>
    </source>
</evidence>
<dbReference type="PANTHER" id="PTHR30096">
    <property type="entry name" value="4,5-DOPA DIOXYGENASE EXTRADIOL-LIKE PROTEIN"/>
    <property type="match status" value="1"/>
</dbReference>
<evidence type="ECO:0000256" key="1">
    <source>
        <dbReference type="ARBA" id="ARBA00023002"/>
    </source>
</evidence>